<gene>
    <name evidence="1" type="ORF">PITCH_A1190021</name>
</gene>
<sequence>MKRGLFLFIVLLVPMVFFGCTGSNTEQDKILCKINEYSMPLNEFQRQLTQEIELERDFKLTQEAKKAFLEELIKKELLIQEAKKLKLDRRDKFIRAIERYWESTLIRDLMEQKNDEINNRVYVSEEEIDARCNEIKKSEGKDLSDLNKLKEGIKAQIREEKKTRMLDDWISNLRKNSNIEIREDLL</sequence>
<dbReference type="EMBL" id="OJIN01000023">
    <property type="protein sequence ID" value="SPD72145.1"/>
    <property type="molecule type" value="Genomic_DNA"/>
</dbReference>
<name>A0A445MRS9_9BACT</name>
<protein>
    <recommendedName>
        <fullName evidence="2">SurA N-terminal domain-containing protein</fullName>
    </recommendedName>
</protein>
<dbReference type="Gene3D" id="1.10.8.1040">
    <property type="match status" value="1"/>
</dbReference>
<organism evidence="1">
    <name type="scientific">uncultured Desulfobacterium sp</name>
    <dbReference type="NCBI Taxonomy" id="201089"/>
    <lineage>
        <taxon>Bacteria</taxon>
        <taxon>Pseudomonadati</taxon>
        <taxon>Thermodesulfobacteriota</taxon>
        <taxon>Desulfobacteria</taxon>
        <taxon>Desulfobacterales</taxon>
        <taxon>Desulfobacteriaceae</taxon>
        <taxon>Desulfobacterium</taxon>
        <taxon>environmental samples</taxon>
    </lineage>
</organism>
<reference evidence="1" key="1">
    <citation type="submission" date="2018-01" db="EMBL/GenBank/DDBJ databases">
        <authorList>
            <person name="Regsiter A."/>
            <person name="William W."/>
        </authorList>
    </citation>
    <scope>NUCLEOTIDE SEQUENCE</scope>
    <source>
        <strain evidence="1">TRIP AH-1</strain>
    </source>
</reference>
<evidence type="ECO:0008006" key="2">
    <source>
        <dbReference type="Google" id="ProtNLM"/>
    </source>
</evidence>
<evidence type="ECO:0000313" key="1">
    <source>
        <dbReference type="EMBL" id="SPD72145.1"/>
    </source>
</evidence>
<dbReference type="Pfam" id="PF13624">
    <property type="entry name" value="SurA_N_3"/>
    <property type="match status" value="1"/>
</dbReference>
<dbReference type="AlphaFoldDB" id="A0A445MRS9"/>
<accession>A0A445MRS9</accession>
<proteinExistence type="predicted"/>
<dbReference type="PROSITE" id="PS51257">
    <property type="entry name" value="PROKAR_LIPOPROTEIN"/>
    <property type="match status" value="1"/>
</dbReference>
<dbReference type="SUPFAM" id="SSF109998">
    <property type="entry name" value="Triger factor/SurA peptide-binding domain-like"/>
    <property type="match status" value="1"/>
</dbReference>
<dbReference type="InterPro" id="IPR027304">
    <property type="entry name" value="Trigger_fact/SurA_dom_sf"/>
</dbReference>